<name>A0ABC8RBJ0_9AQUA</name>
<reference evidence="1 2" key="1">
    <citation type="submission" date="2024-02" db="EMBL/GenBank/DDBJ databases">
        <authorList>
            <person name="Vignale AGUSTIN F."/>
            <person name="Sosa J E."/>
            <person name="Modenutti C."/>
        </authorList>
    </citation>
    <scope>NUCLEOTIDE SEQUENCE [LARGE SCALE GENOMIC DNA]</scope>
</reference>
<evidence type="ECO:0000313" key="1">
    <source>
        <dbReference type="EMBL" id="CAK9140925.1"/>
    </source>
</evidence>
<accession>A0ABC8RBJ0</accession>
<protein>
    <submittedName>
        <fullName evidence="1">Uncharacterized protein</fullName>
    </submittedName>
</protein>
<dbReference type="AlphaFoldDB" id="A0ABC8RBJ0"/>
<organism evidence="1 2">
    <name type="scientific">Ilex paraguariensis</name>
    <name type="common">yerba mate</name>
    <dbReference type="NCBI Taxonomy" id="185542"/>
    <lineage>
        <taxon>Eukaryota</taxon>
        <taxon>Viridiplantae</taxon>
        <taxon>Streptophyta</taxon>
        <taxon>Embryophyta</taxon>
        <taxon>Tracheophyta</taxon>
        <taxon>Spermatophyta</taxon>
        <taxon>Magnoliopsida</taxon>
        <taxon>eudicotyledons</taxon>
        <taxon>Gunneridae</taxon>
        <taxon>Pentapetalae</taxon>
        <taxon>asterids</taxon>
        <taxon>campanulids</taxon>
        <taxon>Aquifoliales</taxon>
        <taxon>Aquifoliaceae</taxon>
        <taxon>Ilex</taxon>
    </lineage>
</organism>
<evidence type="ECO:0000313" key="2">
    <source>
        <dbReference type="Proteomes" id="UP001642360"/>
    </source>
</evidence>
<gene>
    <name evidence="1" type="ORF">ILEXP_LOCUS8431</name>
</gene>
<proteinExistence type="predicted"/>
<sequence>MKEAHKKTFFNAHTSWNPHKEDDLKMKVADQSACVSKCFCLFGNVGIRPAINNKIQKDEIFLTLSVIEFPNSSSTHEIMGNYAIFFHSFKDIQPFRSAKKFMMLLVEVQYNEFYCNPILFTCLSRAKNE</sequence>
<dbReference type="Proteomes" id="UP001642360">
    <property type="component" value="Unassembled WGS sequence"/>
</dbReference>
<keyword evidence="2" id="KW-1185">Reference proteome</keyword>
<dbReference type="EMBL" id="CAUOFW020001081">
    <property type="protein sequence ID" value="CAK9140925.1"/>
    <property type="molecule type" value="Genomic_DNA"/>
</dbReference>
<comment type="caution">
    <text evidence="1">The sequence shown here is derived from an EMBL/GenBank/DDBJ whole genome shotgun (WGS) entry which is preliminary data.</text>
</comment>